<evidence type="ECO:0000313" key="3">
    <source>
        <dbReference type="Proteomes" id="UP000326729"/>
    </source>
</evidence>
<protein>
    <submittedName>
        <fullName evidence="2">Uncharacterized protein</fullName>
    </submittedName>
</protein>
<name>A0A5E6V5C4_PSEFL</name>
<dbReference type="AlphaFoldDB" id="A0A5E6V5C4"/>
<evidence type="ECO:0000313" key="2">
    <source>
        <dbReference type="EMBL" id="VVN13007.1"/>
    </source>
</evidence>
<accession>A0A5E6V5C4</accession>
<feature type="compositionally biased region" description="Gly residues" evidence="1">
    <location>
        <begin position="189"/>
        <end position="198"/>
    </location>
</feature>
<organism evidence="2 3">
    <name type="scientific">Pseudomonas fluorescens</name>
    <dbReference type="NCBI Taxonomy" id="294"/>
    <lineage>
        <taxon>Bacteria</taxon>
        <taxon>Pseudomonadati</taxon>
        <taxon>Pseudomonadota</taxon>
        <taxon>Gammaproteobacteria</taxon>
        <taxon>Pseudomonadales</taxon>
        <taxon>Pseudomonadaceae</taxon>
        <taxon>Pseudomonas</taxon>
    </lineage>
</organism>
<dbReference type="EMBL" id="CABVGY010000023">
    <property type="protein sequence ID" value="VVN13007.1"/>
    <property type="molecule type" value="Genomic_DNA"/>
</dbReference>
<evidence type="ECO:0000256" key="1">
    <source>
        <dbReference type="SAM" id="MobiDB-lite"/>
    </source>
</evidence>
<dbReference type="Proteomes" id="UP000326729">
    <property type="component" value="Unassembled WGS sequence"/>
</dbReference>
<sequence>MGQSDTGHGLGLGLIQQVQQIRRERRRQLRLAFDFPGIEGQLQYAAVVPVTAPLQVFEQASGVAEAADDHLRQRRAVCRKFQVEHALRVARSFPGDVVVTLQQCHLPAPCGKAGGAGTTGQAGTDHQCPAFAGQRGRAGKPRLFGERSRGLFGPAEELAAQDFPFMADARGAFHLEAGSVEQASHPSGAGKGADGRTGSGQASQFGKQFGGPHVRVFRRSETVEEPGVDPGVELRQLLQCIANQEGQGHTAVVQRQALETLMNRHVLLKQLIGKHLEFRPQPQGTLQIGRAQRVLFDADKMQPSSRCRVLLEHLPGTEEIQSGAKPRFADDQPPALGQGGKTFGQAVLLDKDITGFVQPRLVGEIHIVEHSRIRTTLVIPVELGVGQYRFHGRLGNGKGAILADRGCGQSLCGEGACPRWGAKRP</sequence>
<gene>
    <name evidence="2" type="ORF">PS659_03967</name>
</gene>
<proteinExistence type="predicted"/>
<feature type="region of interest" description="Disordered" evidence="1">
    <location>
        <begin position="180"/>
        <end position="209"/>
    </location>
</feature>
<reference evidence="2 3" key="1">
    <citation type="submission" date="2019-09" db="EMBL/GenBank/DDBJ databases">
        <authorList>
            <person name="Chandra G."/>
            <person name="Truman W A."/>
        </authorList>
    </citation>
    <scope>NUCLEOTIDE SEQUENCE [LARGE SCALE GENOMIC DNA]</scope>
    <source>
        <strain evidence="2">PS659</strain>
    </source>
</reference>